<dbReference type="InterPro" id="IPR039657">
    <property type="entry name" value="Dimethylallyltransferase"/>
</dbReference>
<feature type="binding site" evidence="10">
    <location>
        <begin position="17"/>
        <end position="22"/>
    </location>
    <ligand>
        <name>substrate</name>
    </ligand>
</feature>
<dbReference type="GO" id="GO:0052381">
    <property type="term" value="F:tRNA dimethylallyltransferase activity"/>
    <property type="evidence" value="ECO:0007669"/>
    <property type="project" value="UniProtKB-UniRule"/>
</dbReference>
<comment type="cofactor">
    <cofactor evidence="1 10">
        <name>Mg(2+)</name>
        <dbReference type="ChEBI" id="CHEBI:18420"/>
    </cofactor>
</comment>
<dbReference type="Gene3D" id="1.10.20.140">
    <property type="match status" value="1"/>
</dbReference>
<evidence type="ECO:0000256" key="6">
    <source>
        <dbReference type="ARBA" id="ARBA00022741"/>
    </source>
</evidence>
<dbReference type="EMBL" id="FONW01000002">
    <property type="protein sequence ID" value="SFF08933.1"/>
    <property type="molecule type" value="Genomic_DNA"/>
</dbReference>
<evidence type="ECO:0000313" key="14">
    <source>
        <dbReference type="EMBL" id="SFF08933.1"/>
    </source>
</evidence>
<feature type="binding site" evidence="10">
    <location>
        <begin position="15"/>
        <end position="22"/>
    </location>
    <ligand>
        <name>ATP</name>
        <dbReference type="ChEBI" id="CHEBI:30616"/>
    </ligand>
</feature>
<keyword evidence="7 10" id="KW-0067">ATP-binding</keyword>
<feature type="site" description="Interaction with substrate tRNA" evidence="10">
    <location>
        <position position="109"/>
    </location>
</feature>
<evidence type="ECO:0000256" key="13">
    <source>
        <dbReference type="RuleBase" id="RU003785"/>
    </source>
</evidence>
<keyword evidence="5 10" id="KW-0819">tRNA processing</keyword>
<dbReference type="STRING" id="655355.SAMN05216283_102624"/>
<accession>A0A1I2FVF1</accession>
<dbReference type="Gene3D" id="3.40.50.300">
    <property type="entry name" value="P-loop containing nucleotide triphosphate hydrolases"/>
    <property type="match status" value="1"/>
</dbReference>
<evidence type="ECO:0000256" key="5">
    <source>
        <dbReference type="ARBA" id="ARBA00022694"/>
    </source>
</evidence>
<comment type="function">
    <text evidence="2 10 12">Catalyzes the transfer of a dimethylallyl group onto the adenine at position 37 in tRNAs that read codons beginning with uridine, leading to the formation of N6-(dimethylallyl)adenosine (i(6)A).</text>
</comment>
<comment type="caution">
    <text evidence="10">Lacks conserved residue(s) required for the propagation of feature annotation.</text>
</comment>
<dbReference type="HAMAP" id="MF_00185">
    <property type="entry name" value="IPP_trans"/>
    <property type="match status" value="1"/>
</dbReference>
<evidence type="ECO:0000256" key="12">
    <source>
        <dbReference type="RuleBase" id="RU003784"/>
    </source>
</evidence>
<evidence type="ECO:0000256" key="2">
    <source>
        <dbReference type="ARBA" id="ARBA00003213"/>
    </source>
</evidence>
<dbReference type="PANTHER" id="PTHR11088">
    <property type="entry name" value="TRNA DIMETHYLALLYLTRANSFERASE"/>
    <property type="match status" value="1"/>
</dbReference>
<reference evidence="14 15" key="1">
    <citation type="submission" date="2016-10" db="EMBL/GenBank/DDBJ databases">
        <authorList>
            <person name="de Groot N.N."/>
        </authorList>
    </citation>
    <scope>NUCLEOTIDE SEQUENCE [LARGE SCALE GENOMIC DNA]</scope>
    <source>
        <strain evidence="14 15">CGMCC 1.9156</strain>
    </source>
</reference>
<evidence type="ECO:0000256" key="11">
    <source>
        <dbReference type="RuleBase" id="RU003783"/>
    </source>
</evidence>
<dbReference type="GO" id="GO:0006400">
    <property type="term" value="P:tRNA modification"/>
    <property type="evidence" value="ECO:0007669"/>
    <property type="project" value="TreeGrafter"/>
</dbReference>
<gene>
    <name evidence="10" type="primary">miaA</name>
    <name evidence="14" type="ORF">SAMN05216283_102624</name>
</gene>
<dbReference type="SUPFAM" id="SSF52540">
    <property type="entry name" value="P-loop containing nucleoside triphosphate hydrolases"/>
    <property type="match status" value="2"/>
</dbReference>
<protein>
    <recommendedName>
        <fullName evidence="10">tRNA dimethylallyltransferase</fullName>
        <ecNumber evidence="10">2.5.1.75</ecNumber>
    </recommendedName>
    <alternativeName>
        <fullName evidence="10">Dimethylallyl diphosphate:tRNA dimethylallyltransferase</fullName>
        <shortName evidence="10">DMAPP:tRNA dimethylallyltransferase</shortName>
        <shortName evidence="10">DMATase</shortName>
    </alternativeName>
    <alternativeName>
        <fullName evidence="10">Isopentenyl-diphosphate:tRNA isopentenyltransferase</fullName>
        <shortName evidence="10">IPP transferase</shortName>
        <shortName evidence="10">IPPT</shortName>
        <shortName evidence="10">IPTase</shortName>
    </alternativeName>
</protein>
<evidence type="ECO:0000256" key="1">
    <source>
        <dbReference type="ARBA" id="ARBA00001946"/>
    </source>
</evidence>
<sequence>MEMKQTKYQMLTILGPTASGKTTVAAHAAKLLDGEIISADSRQIYRGMDLGTGKDYEDYEIDGQQIPYHLIDIVDAGFEYNVYLFHNAFLEAYSDITSRQKFPVLCGGSGLYLEAVLNNYQLIQVPKNHELRAELEPKSLNELSELLKAIKPELHNTTDIENRRRVLRAIEIEIYMKDNPELNNEMPEINSLIVGVKFDRENRRKRITERLKQRLEDGMLDEVQRLLDKGLTPEQLTYYGLEYKYLTLHLIGELSYDEMFTKLEIAIHQFAKRQMTWFRRMEKHGTPIHWLDGFMPLEEKMERIQQLLNS</sequence>
<dbReference type="AlphaFoldDB" id="A0A1I2FVF1"/>
<dbReference type="Gene3D" id="1.10.287.890">
    <property type="entry name" value="Crystal structure of tRNA isopentenylpyrophosphate transferase (bh2366) domain"/>
    <property type="match status" value="1"/>
</dbReference>
<evidence type="ECO:0000256" key="10">
    <source>
        <dbReference type="HAMAP-Rule" id="MF_00185"/>
    </source>
</evidence>
<dbReference type="Pfam" id="PF01715">
    <property type="entry name" value="IPPT"/>
    <property type="match status" value="1"/>
</dbReference>
<keyword evidence="8 10" id="KW-0460">Magnesium</keyword>
<evidence type="ECO:0000256" key="4">
    <source>
        <dbReference type="ARBA" id="ARBA00022679"/>
    </source>
</evidence>
<organism evidence="14 15">
    <name type="scientific">Sunxiuqinia elliptica</name>
    <dbReference type="NCBI Taxonomy" id="655355"/>
    <lineage>
        <taxon>Bacteria</taxon>
        <taxon>Pseudomonadati</taxon>
        <taxon>Bacteroidota</taxon>
        <taxon>Bacteroidia</taxon>
        <taxon>Marinilabiliales</taxon>
        <taxon>Prolixibacteraceae</taxon>
        <taxon>Sunxiuqinia</taxon>
    </lineage>
</organism>
<name>A0A1I2FVF1_9BACT</name>
<evidence type="ECO:0000256" key="7">
    <source>
        <dbReference type="ARBA" id="ARBA00022840"/>
    </source>
</evidence>
<evidence type="ECO:0000313" key="15">
    <source>
        <dbReference type="Proteomes" id="UP000198964"/>
    </source>
</evidence>
<dbReference type="GO" id="GO:0005524">
    <property type="term" value="F:ATP binding"/>
    <property type="evidence" value="ECO:0007669"/>
    <property type="project" value="UniProtKB-UniRule"/>
</dbReference>
<feature type="region of interest" description="Interaction with substrate tRNA" evidence="10">
    <location>
        <begin position="40"/>
        <end position="43"/>
    </location>
</feature>
<dbReference type="EC" id="2.5.1.75" evidence="10"/>
<dbReference type="PANTHER" id="PTHR11088:SF60">
    <property type="entry name" value="TRNA DIMETHYLALLYLTRANSFERASE"/>
    <property type="match status" value="1"/>
</dbReference>
<keyword evidence="4 10" id="KW-0808">Transferase</keyword>
<keyword evidence="15" id="KW-1185">Reference proteome</keyword>
<comment type="subunit">
    <text evidence="10">Monomer.</text>
</comment>
<dbReference type="NCBIfam" id="TIGR00174">
    <property type="entry name" value="miaA"/>
    <property type="match status" value="1"/>
</dbReference>
<dbReference type="InterPro" id="IPR018022">
    <property type="entry name" value="IPT"/>
</dbReference>
<feature type="site" description="Interaction with substrate tRNA" evidence="10">
    <location>
        <position position="132"/>
    </location>
</feature>
<comment type="similarity">
    <text evidence="3 10 13">Belongs to the IPP transferase family.</text>
</comment>
<proteinExistence type="inferred from homology"/>
<evidence type="ECO:0000256" key="8">
    <source>
        <dbReference type="ARBA" id="ARBA00022842"/>
    </source>
</evidence>
<dbReference type="InterPro" id="IPR027417">
    <property type="entry name" value="P-loop_NTPase"/>
</dbReference>
<comment type="catalytic activity">
    <reaction evidence="9 10 11">
        <text>adenosine(37) in tRNA + dimethylallyl diphosphate = N(6)-dimethylallyladenosine(37) in tRNA + diphosphate</text>
        <dbReference type="Rhea" id="RHEA:26482"/>
        <dbReference type="Rhea" id="RHEA-COMP:10162"/>
        <dbReference type="Rhea" id="RHEA-COMP:10375"/>
        <dbReference type="ChEBI" id="CHEBI:33019"/>
        <dbReference type="ChEBI" id="CHEBI:57623"/>
        <dbReference type="ChEBI" id="CHEBI:74411"/>
        <dbReference type="ChEBI" id="CHEBI:74415"/>
        <dbReference type="EC" id="2.5.1.75"/>
    </reaction>
</comment>
<evidence type="ECO:0000256" key="9">
    <source>
        <dbReference type="ARBA" id="ARBA00049563"/>
    </source>
</evidence>
<dbReference type="Proteomes" id="UP000198964">
    <property type="component" value="Unassembled WGS sequence"/>
</dbReference>
<keyword evidence="6 10" id="KW-0547">Nucleotide-binding</keyword>
<evidence type="ECO:0000256" key="3">
    <source>
        <dbReference type="ARBA" id="ARBA00005842"/>
    </source>
</evidence>